<dbReference type="SUPFAM" id="SSF55729">
    <property type="entry name" value="Acyl-CoA N-acyltransferases (Nat)"/>
    <property type="match status" value="1"/>
</dbReference>
<organism evidence="2 3">
    <name type="scientific">Tateyamaria armeniaca</name>
    <dbReference type="NCBI Taxonomy" id="2518930"/>
    <lineage>
        <taxon>Bacteria</taxon>
        <taxon>Pseudomonadati</taxon>
        <taxon>Pseudomonadota</taxon>
        <taxon>Alphaproteobacteria</taxon>
        <taxon>Rhodobacterales</taxon>
        <taxon>Roseobacteraceae</taxon>
        <taxon>Tateyamaria</taxon>
    </lineage>
</organism>
<reference evidence="2 3" key="1">
    <citation type="submission" date="2024-08" db="EMBL/GenBank/DDBJ databases">
        <title>Tateyamaria sp. nov., isolated from marine algae.</title>
        <authorList>
            <person name="Choi B.J."/>
            <person name="Kim J.M."/>
            <person name="Lee J.K."/>
            <person name="Choi D.G."/>
            <person name="Bayburt H."/>
            <person name="Baek J.H."/>
            <person name="Han D.M."/>
            <person name="Jeon C.O."/>
        </authorList>
    </citation>
    <scope>NUCLEOTIDE SEQUENCE [LARGE SCALE GENOMIC DNA]</scope>
    <source>
        <strain evidence="2 3">KMU-156</strain>
    </source>
</reference>
<keyword evidence="2" id="KW-0012">Acyltransferase</keyword>
<proteinExistence type="predicted"/>
<dbReference type="Gene3D" id="3.40.630.30">
    <property type="match status" value="1"/>
</dbReference>
<keyword evidence="2" id="KW-0808">Transferase</keyword>
<dbReference type="RefSeq" id="WP_407591780.1">
    <property type="nucleotide sequence ID" value="NZ_JBHDIY010000002.1"/>
</dbReference>
<dbReference type="Proteomes" id="UP001627408">
    <property type="component" value="Unassembled WGS sequence"/>
</dbReference>
<sequence>MTSTTFDIPTLRTLRLTLRAPLRDDFDDYAAMLADPRSAHMGGPFSRRVAWDFFCNATAQWQLSGFGGWMIDSDGAWVGEIAIQQPDHFPEPELGWSLKGEAEGKGYALEAATAALRWYWRRTQSSTLVSYITPGNARSETLATRLGATLDPDAQRPDGETADETAVFRHHRAEQPHAEGWT</sequence>
<feature type="domain" description="N-acetyltransferase" evidence="1">
    <location>
        <begin position="15"/>
        <end position="149"/>
    </location>
</feature>
<keyword evidence="3" id="KW-1185">Reference proteome</keyword>
<gene>
    <name evidence="2" type="ORF">ACERZ8_08420</name>
</gene>
<accession>A0ABW8UW68</accession>
<dbReference type="Pfam" id="PF13302">
    <property type="entry name" value="Acetyltransf_3"/>
    <property type="match status" value="1"/>
</dbReference>
<name>A0ABW8UW68_9RHOB</name>
<evidence type="ECO:0000259" key="1">
    <source>
        <dbReference type="Pfam" id="PF13302"/>
    </source>
</evidence>
<dbReference type="InterPro" id="IPR016181">
    <property type="entry name" value="Acyl_CoA_acyltransferase"/>
</dbReference>
<protein>
    <submittedName>
        <fullName evidence="2">GNAT family N-acetyltransferase</fullName>
        <ecNumber evidence="2">2.3.-.-</ecNumber>
    </submittedName>
</protein>
<dbReference type="InterPro" id="IPR000182">
    <property type="entry name" value="GNAT_dom"/>
</dbReference>
<dbReference type="GO" id="GO:0016746">
    <property type="term" value="F:acyltransferase activity"/>
    <property type="evidence" value="ECO:0007669"/>
    <property type="project" value="UniProtKB-KW"/>
</dbReference>
<dbReference type="PANTHER" id="PTHR43792">
    <property type="entry name" value="GNAT FAMILY, PUTATIVE (AFU_ORTHOLOGUE AFUA_3G00765)-RELATED-RELATED"/>
    <property type="match status" value="1"/>
</dbReference>
<evidence type="ECO:0000313" key="3">
    <source>
        <dbReference type="Proteomes" id="UP001627408"/>
    </source>
</evidence>
<dbReference type="PANTHER" id="PTHR43792:SF1">
    <property type="entry name" value="N-ACETYLTRANSFERASE DOMAIN-CONTAINING PROTEIN"/>
    <property type="match status" value="1"/>
</dbReference>
<comment type="caution">
    <text evidence="2">The sequence shown here is derived from an EMBL/GenBank/DDBJ whole genome shotgun (WGS) entry which is preliminary data.</text>
</comment>
<evidence type="ECO:0000313" key="2">
    <source>
        <dbReference type="EMBL" id="MFL4469884.1"/>
    </source>
</evidence>
<dbReference type="EC" id="2.3.-.-" evidence="2"/>
<dbReference type="EMBL" id="JBHDIY010000002">
    <property type="protein sequence ID" value="MFL4469884.1"/>
    <property type="molecule type" value="Genomic_DNA"/>
</dbReference>
<dbReference type="InterPro" id="IPR051531">
    <property type="entry name" value="N-acetyltransferase"/>
</dbReference>